<proteinExistence type="predicted"/>
<dbReference type="GO" id="GO:0036424">
    <property type="term" value="F:L-phosphoserine phosphatase activity"/>
    <property type="evidence" value="ECO:0007669"/>
    <property type="project" value="TreeGrafter"/>
</dbReference>
<keyword evidence="4" id="KW-0028">Amino-acid biosynthesis</keyword>
<keyword evidence="7" id="KW-0460">Magnesium</keyword>
<dbReference type="GO" id="GO:0005737">
    <property type="term" value="C:cytoplasm"/>
    <property type="evidence" value="ECO:0007669"/>
    <property type="project" value="TreeGrafter"/>
</dbReference>
<protein>
    <recommendedName>
        <fullName evidence="3">phosphoserine phosphatase</fullName>
        <ecNumber evidence="3">3.1.3.3</ecNumber>
    </recommendedName>
</protein>
<dbReference type="AlphaFoldDB" id="A0A0F9PY03"/>
<gene>
    <name evidence="9" type="ORF">LCGC14_0786990</name>
</gene>
<dbReference type="EMBL" id="LAZR01002063">
    <property type="protein sequence ID" value="KKN35099.1"/>
    <property type="molecule type" value="Genomic_DNA"/>
</dbReference>
<evidence type="ECO:0000313" key="9">
    <source>
        <dbReference type="EMBL" id="KKN35099.1"/>
    </source>
</evidence>
<evidence type="ECO:0000256" key="5">
    <source>
        <dbReference type="ARBA" id="ARBA00022723"/>
    </source>
</evidence>
<dbReference type="SUPFAM" id="SSF56784">
    <property type="entry name" value="HAD-like"/>
    <property type="match status" value="1"/>
</dbReference>
<dbReference type="Pfam" id="PF08282">
    <property type="entry name" value="Hydrolase_3"/>
    <property type="match status" value="1"/>
</dbReference>
<dbReference type="InterPro" id="IPR023214">
    <property type="entry name" value="HAD_sf"/>
</dbReference>
<dbReference type="InterPro" id="IPR036412">
    <property type="entry name" value="HAD-like_sf"/>
</dbReference>
<dbReference type="EC" id="3.1.3.3" evidence="3"/>
<organism evidence="9">
    <name type="scientific">marine sediment metagenome</name>
    <dbReference type="NCBI Taxonomy" id="412755"/>
    <lineage>
        <taxon>unclassified sequences</taxon>
        <taxon>metagenomes</taxon>
        <taxon>ecological metagenomes</taxon>
    </lineage>
</organism>
<comment type="caution">
    <text evidence="9">The sequence shown here is derived from an EMBL/GenBank/DDBJ whole genome shotgun (WGS) entry which is preliminary data.</text>
</comment>
<evidence type="ECO:0000256" key="4">
    <source>
        <dbReference type="ARBA" id="ARBA00022605"/>
    </source>
</evidence>
<keyword evidence="8" id="KW-0718">Serine biosynthesis</keyword>
<evidence type="ECO:0000256" key="3">
    <source>
        <dbReference type="ARBA" id="ARBA00012640"/>
    </source>
</evidence>
<dbReference type="Gene3D" id="3.40.50.1000">
    <property type="entry name" value="HAD superfamily/HAD-like"/>
    <property type="match status" value="1"/>
</dbReference>
<evidence type="ECO:0000256" key="2">
    <source>
        <dbReference type="ARBA" id="ARBA00005135"/>
    </source>
</evidence>
<dbReference type="PANTHER" id="PTHR43344:SF2">
    <property type="entry name" value="PHOSPHOSERINE PHOSPHATASE"/>
    <property type="match status" value="1"/>
</dbReference>
<evidence type="ECO:0000256" key="7">
    <source>
        <dbReference type="ARBA" id="ARBA00022842"/>
    </source>
</evidence>
<keyword evidence="6" id="KW-0378">Hydrolase</keyword>
<comment type="pathway">
    <text evidence="2">Amino-acid biosynthesis; L-serine biosynthesis; L-serine from 3-phospho-D-glycerate: step 3/3.</text>
</comment>
<dbReference type="GO" id="GO:0000287">
    <property type="term" value="F:magnesium ion binding"/>
    <property type="evidence" value="ECO:0007669"/>
    <property type="project" value="TreeGrafter"/>
</dbReference>
<name>A0A0F9PY03_9ZZZZ</name>
<dbReference type="PANTHER" id="PTHR43344">
    <property type="entry name" value="PHOSPHOSERINE PHOSPHATASE"/>
    <property type="match status" value="1"/>
</dbReference>
<evidence type="ECO:0000256" key="6">
    <source>
        <dbReference type="ARBA" id="ARBA00022801"/>
    </source>
</evidence>
<dbReference type="GO" id="GO:0006564">
    <property type="term" value="P:L-serine biosynthetic process"/>
    <property type="evidence" value="ECO:0007669"/>
    <property type="project" value="UniProtKB-KW"/>
</dbReference>
<accession>A0A0F9PY03</accession>
<reference evidence="9" key="1">
    <citation type="journal article" date="2015" name="Nature">
        <title>Complex archaea that bridge the gap between prokaryotes and eukaryotes.</title>
        <authorList>
            <person name="Spang A."/>
            <person name="Saw J.H."/>
            <person name="Jorgensen S.L."/>
            <person name="Zaremba-Niedzwiedzka K."/>
            <person name="Martijn J."/>
            <person name="Lind A.E."/>
            <person name="van Eijk R."/>
            <person name="Schleper C."/>
            <person name="Guy L."/>
            <person name="Ettema T.J."/>
        </authorList>
    </citation>
    <scope>NUCLEOTIDE SEQUENCE</scope>
</reference>
<sequence length="370" mass="42374">MNANRFCCCWDLEGPITILDFAAEIGKKLQEKPILDLQEYNMGEFFKMISLYDDYIVDVPGVKSHLKIPDYQPGDTLRIMAPLYIACYSDEELIELAKSNLGLLPGCRALMEILKKDWEIFIISTSYTHFAHIVTSALGIPEDHVYCTDLNIGELKKDLQNIEGDVDKLIKRIFPKYIDNNNDLNSVLDDLNNFFWRGKETDYIRMMNKVKVRGGKRKEEAVEEISARTGIPISDMIGLGDSITDINMLQRIKDENGIAISFNGNRFSLERANVAITTPNCLGVLPIFQKKENFQEFLKEWEKNSNKFQDNPININDDLISKASKDLFIKYNFVPKIAYLPDKTEVEMVDIISDQEKMRKTVRGWAGNLG</sequence>
<evidence type="ECO:0000256" key="8">
    <source>
        <dbReference type="ARBA" id="ARBA00023299"/>
    </source>
</evidence>
<dbReference type="Gene3D" id="1.10.3870.10">
    <property type="entry name" value="AF1437-like domain superfamily"/>
    <property type="match status" value="1"/>
</dbReference>
<evidence type="ECO:0000256" key="1">
    <source>
        <dbReference type="ARBA" id="ARBA00001946"/>
    </source>
</evidence>
<comment type="cofactor">
    <cofactor evidence="1">
        <name>Mg(2+)</name>
        <dbReference type="ChEBI" id="CHEBI:18420"/>
    </cofactor>
</comment>
<keyword evidence="5" id="KW-0479">Metal-binding</keyword>
<dbReference type="InterPro" id="IPR050582">
    <property type="entry name" value="HAD-like_SerB"/>
</dbReference>